<evidence type="ECO:0000256" key="16">
    <source>
        <dbReference type="ARBA" id="ARBA00025512"/>
    </source>
</evidence>
<dbReference type="CDD" id="cd14752">
    <property type="entry name" value="GH31_N"/>
    <property type="match status" value="1"/>
</dbReference>
<feature type="compositionally biased region" description="Gly residues" evidence="17">
    <location>
        <begin position="448"/>
        <end position="458"/>
    </location>
</feature>
<evidence type="ECO:0000256" key="1">
    <source>
        <dbReference type="ARBA" id="ARBA00000448"/>
    </source>
</evidence>
<dbReference type="InterPro" id="IPR013087">
    <property type="entry name" value="Znf_C2H2_type"/>
</dbReference>
<evidence type="ECO:0000256" key="13">
    <source>
        <dbReference type="ARBA" id="ARBA00023295"/>
    </source>
</evidence>
<evidence type="ECO:0000256" key="5">
    <source>
        <dbReference type="ARBA" id="ARBA00012741"/>
    </source>
</evidence>
<feature type="region of interest" description="Disordered" evidence="17">
    <location>
        <begin position="448"/>
        <end position="524"/>
    </location>
</feature>
<comment type="subcellular location">
    <subcellularLocation>
        <location evidence="3">Secreted</location>
    </subcellularLocation>
</comment>
<evidence type="ECO:0000256" key="2">
    <source>
        <dbReference type="ARBA" id="ARBA00001657"/>
    </source>
</evidence>
<feature type="region of interest" description="Disordered" evidence="17">
    <location>
        <begin position="1"/>
        <end position="49"/>
    </location>
</feature>
<comment type="function">
    <text evidence="16">Glucosidase involved in the degradation of cellulosic biomass. Has both alpha- and beta-glucosidase activity.</text>
</comment>
<dbReference type="EC" id="3.2.1.21" evidence="6"/>
<comment type="catalytic activity">
    <reaction evidence="1">
        <text>Hydrolysis of terminal, non-reducing beta-D-glucosyl residues with release of beta-D-glucose.</text>
        <dbReference type="EC" id="3.2.1.21"/>
    </reaction>
</comment>
<dbReference type="Gene3D" id="2.60.40.1180">
    <property type="entry name" value="Golgi alpha-mannosidase II"/>
    <property type="match status" value="2"/>
</dbReference>
<dbReference type="Gene3D" id="3.30.160.60">
    <property type="entry name" value="Classic Zinc Finger"/>
    <property type="match status" value="1"/>
</dbReference>
<dbReference type="Pfam" id="PF13802">
    <property type="entry name" value="Gal_mutarotas_2"/>
    <property type="match status" value="1"/>
</dbReference>
<evidence type="ECO:0000313" key="20">
    <source>
        <dbReference type="Proteomes" id="UP001583172"/>
    </source>
</evidence>
<evidence type="ECO:0000256" key="7">
    <source>
        <dbReference type="ARBA" id="ARBA00014002"/>
    </source>
</evidence>
<keyword evidence="14" id="KW-0961">Cell wall biogenesis/degradation</keyword>
<evidence type="ECO:0000256" key="8">
    <source>
        <dbReference type="ARBA" id="ARBA00022525"/>
    </source>
</evidence>
<dbReference type="InterPro" id="IPR000322">
    <property type="entry name" value="Glyco_hydro_31_TIM"/>
</dbReference>
<feature type="compositionally biased region" description="Low complexity" evidence="17">
    <location>
        <begin position="491"/>
        <end position="509"/>
    </location>
</feature>
<feature type="compositionally biased region" description="Pro residues" evidence="17">
    <location>
        <begin position="14"/>
        <end position="47"/>
    </location>
</feature>
<evidence type="ECO:0000256" key="4">
    <source>
        <dbReference type="ARBA" id="ARBA00007806"/>
    </source>
</evidence>
<evidence type="ECO:0000256" key="6">
    <source>
        <dbReference type="ARBA" id="ARBA00012744"/>
    </source>
</evidence>
<dbReference type="EC" id="3.2.1.20" evidence="5"/>
<dbReference type="InterPro" id="IPR048395">
    <property type="entry name" value="Glyco_hydro_31_C"/>
</dbReference>
<feature type="domain" description="C2H2-type" evidence="18">
    <location>
        <begin position="672"/>
        <end position="703"/>
    </location>
</feature>
<gene>
    <name evidence="19" type="ORF">VTJ49DRAFT_473</name>
</gene>
<dbReference type="PANTHER" id="PTHR22762:SF67">
    <property type="entry name" value="ALPHA_BETA-GLUCOSIDASE AGDC-RELATED"/>
    <property type="match status" value="1"/>
</dbReference>
<dbReference type="SUPFAM" id="SSF51445">
    <property type="entry name" value="(Trans)glycosidases"/>
    <property type="match status" value="1"/>
</dbReference>
<dbReference type="EMBL" id="JAZGSY010000113">
    <property type="protein sequence ID" value="KAL1840435.1"/>
    <property type="molecule type" value="Genomic_DNA"/>
</dbReference>
<keyword evidence="20" id="KW-1185">Reference proteome</keyword>
<dbReference type="Gene3D" id="3.20.20.80">
    <property type="entry name" value="Glycosidases"/>
    <property type="match status" value="2"/>
</dbReference>
<feature type="domain" description="C2H2-type" evidence="18">
    <location>
        <begin position="611"/>
        <end position="635"/>
    </location>
</feature>
<dbReference type="Gene3D" id="2.60.40.1760">
    <property type="entry name" value="glycosyl hydrolase (family 31)"/>
    <property type="match status" value="1"/>
</dbReference>
<dbReference type="Pfam" id="PF01055">
    <property type="entry name" value="Glyco_hydro_31_2nd"/>
    <property type="match status" value="1"/>
</dbReference>
<dbReference type="InterPro" id="IPR011013">
    <property type="entry name" value="Gal_mutarotase_sf_dom"/>
</dbReference>
<evidence type="ECO:0000256" key="15">
    <source>
        <dbReference type="ARBA" id="ARBA00023326"/>
    </source>
</evidence>
<evidence type="ECO:0000256" key="17">
    <source>
        <dbReference type="SAM" id="MobiDB-lite"/>
    </source>
</evidence>
<protein>
    <recommendedName>
        <fullName evidence="7">Probable alpha/beta-glucosidase agdC</fullName>
        <ecNumber evidence="5">3.2.1.20</ecNumber>
        <ecNumber evidence="6">3.2.1.21</ecNumber>
    </recommendedName>
</protein>
<feature type="domain" description="C2H2-type" evidence="18">
    <location>
        <begin position="639"/>
        <end position="666"/>
    </location>
</feature>
<feature type="compositionally biased region" description="Basic residues" evidence="17">
    <location>
        <begin position="1"/>
        <end position="11"/>
    </location>
</feature>
<dbReference type="InterPro" id="IPR030459">
    <property type="entry name" value="Glyco_hydro_31_CS"/>
</dbReference>
<organism evidence="19 20">
    <name type="scientific">Humicola insolens</name>
    <name type="common">Soft-rot fungus</name>
    <dbReference type="NCBI Taxonomy" id="85995"/>
    <lineage>
        <taxon>Eukaryota</taxon>
        <taxon>Fungi</taxon>
        <taxon>Dikarya</taxon>
        <taxon>Ascomycota</taxon>
        <taxon>Pezizomycotina</taxon>
        <taxon>Sordariomycetes</taxon>
        <taxon>Sordariomycetidae</taxon>
        <taxon>Sordariales</taxon>
        <taxon>Chaetomiaceae</taxon>
        <taxon>Mycothermus</taxon>
    </lineage>
</organism>
<feature type="compositionally biased region" description="Polar residues" evidence="17">
    <location>
        <begin position="464"/>
        <end position="473"/>
    </location>
</feature>
<dbReference type="Pfam" id="PF21365">
    <property type="entry name" value="Glyco_hydro_31_3rd"/>
    <property type="match status" value="1"/>
</dbReference>
<keyword evidence="12" id="KW-0119">Carbohydrate metabolism</keyword>
<reference evidence="19 20" key="1">
    <citation type="journal article" date="2024" name="Commun. Biol.">
        <title>Comparative genomic analysis of thermophilic fungi reveals convergent evolutionary adaptations and gene losses.</title>
        <authorList>
            <person name="Steindorff A.S."/>
            <person name="Aguilar-Pontes M.V."/>
            <person name="Robinson A.J."/>
            <person name="Andreopoulos B."/>
            <person name="LaButti K."/>
            <person name="Kuo A."/>
            <person name="Mondo S."/>
            <person name="Riley R."/>
            <person name="Otillar R."/>
            <person name="Haridas S."/>
            <person name="Lipzen A."/>
            <person name="Grimwood J."/>
            <person name="Schmutz J."/>
            <person name="Clum A."/>
            <person name="Reid I.D."/>
            <person name="Moisan M.C."/>
            <person name="Butler G."/>
            <person name="Nguyen T.T.M."/>
            <person name="Dewar K."/>
            <person name="Conant G."/>
            <person name="Drula E."/>
            <person name="Henrissat B."/>
            <person name="Hansel C."/>
            <person name="Singer S."/>
            <person name="Hutchinson M.I."/>
            <person name="de Vries R.P."/>
            <person name="Natvig D.O."/>
            <person name="Powell A.J."/>
            <person name="Tsang A."/>
            <person name="Grigoriev I.V."/>
        </authorList>
    </citation>
    <scope>NUCLEOTIDE SEQUENCE [LARGE SCALE GENOMIC DNA]</scope>
    <source>
        <strain evidence="19 20">CBS 620.91</strain>
    </source>
</reference>
<dbReference type="InterPro" id="IPR017853">
    <property type="entry name" value="GH"/>
</dbReference>
<proteinExistence type="inferred from homology"/>
<keyword evidence="13" id="KW-0326">Glycosidase</keyword>
<evidence type="ECO:0000256" key="11">
    <source>
        <dbReference type="ARBA" id="ARBA00023180"/>
    </source>
</evidence>
<keyword evidence="11" id="KW-0325">Glycoprotein</keyword>
<keyword evidence="15" id="KW-0624">Polysaccharide degradation</keyword>
<dbReference type="CDD" id="cd06602">
    <property type="entry name" value="GH31_MGAM_SI_GAA"/>
    <property type="match status" value="1"/>
</dbReference>
<evidence type="ECO:0000313" key="19">
    <source>
        <dbReference type="EMBL" id="KAL1840435.1"/>
    </source>
</evidence>
<dbReference type="InterPro" id="IPR025887">
    <property type="entry name" value="Glyco_hydro_31_N_dom"/>
</dbReference>
<sequence>MEPSAKRRRLAPKVPDPAPVAPLPPSQTQPQPPPQHPFPQGQAPPPHYVAADSVPRLPERDEFEAFARHLQDAAMYIQQQTLKPKHSGVSVLMLRWEEDTSVEPDLLALEKVFRDRYHYQVDKWAIPTVPNPSVKLGVQMASFLETARPDHLLIIYYAGHGFVGPDNKLYWACNSREDAAKLKWDGVRCLFEDAQSEILLLIDSCAVRDDAPMAGSHGAKQAIAAYTPDQIPLEPSPRSFTALLTDTLVRLSTSGRPFSIQQLYDEVRQQSQHEIVQALAKLANGSAKTPSVSHRAPVFFTLTPARGQGIVLVPLDPAAPQLQSPPNSANAESHNTWRSRISERGLSPDEVLDLALDEPRVLVCTTFVGEASSDMVFFNQWLNGPRASASRITVEGMFLGPPTMLLISMPTSVWNVVQHDKVCCFLGSINSHNMLHLYQRLVNSHPGGLPGGQDGDGPGMLKRSPSTYHNENISLYPGPQGEPPRPLGSHPGQARAAAIPAAGSRAGSGQNPPVGPKEEVEDSAEMQEAAEQLKLLSHVRPMADGTPATLGRQTVGIGDSIAVRHTGDPGTSAGAVDPGVSEASLYDGDYGTPSKAKSRKPLQKQIMKQEVRCDHCSHAPFKDLSSLRKHIASAHTRPFPCAFSFAGCTSTFGSKNEWKRHISSQHLCLQFYRCSSCPQSSADGKGNEFNRKDLFTQHLRRMHAPLAIKKAISKGDNKLQAEWDAHVKEMQTSCLVTRRQPPQRSACPKPGCQSTFEGPGSWDEWTEHVGRHMEKGEAGRLEVDKDLAKWALDEGIIESSVRQRFVEASVIVYNHDASCKVPCSDRPGVLGLEKEQGPSNYLNIDRLEAYSTTERPLSECPGYKAFNVKTSATGLTADLKLAGPACNTFGTDLESLRLEVTYETENRLHVKIQDPDELVYQVPESVFPRPTARGASSRKSALVFNYKSNPFSFSVSRARTGEVLFDSSAAQLVFQSQYLRLRTKLPENPNLYGLGEHADPFRLNTTGYFRTLWSQDSFGTPEGSNLYGNHPVYFEHRKTGTHGVFLLNSNGMDIKIDRDGKRGQFLEYNTLGGVLDLYFMAGPSPIDVSRQYAEVAGLPAMMPYWGLGFHQCRYGYRDIFEVAEVAYNYSAAGIPLETQWIDIDYMDRRRVFTNDPERFPMSLMRAFVDHLHANNQHAIVMVDPAVAYATDNNPAYLRGIEENIFLKRENGSEWLGVVWPGVSVFPDWFAANITEYWNNEFRQFFSPETGLDISGLWIDMNEPSNFPCYFPCDDPFTAAQGFPPTPPPVRSHAPRPLPGWPCEFQPEGSACKRSAEPRAIEAPETRNEAVAPWPYAMPAALRARAGGKWQGLPGRDLLFPKYAIHNKAAYMDSWNAEHGGISNKTVNTDIIHQNGLAEYDVHNLYGTMMSIQSRLAMLSRRPEQRPFIITRSTFAGAGRSVGKWLGDNFSSWEHYRGSIRAMMAFAAIYQVPMVGADVCGFASSTNEALCARWAMLGAFSPFYRNHNEYPPAISQEFYRWPIVAEAARKAIEIRYRLLDYIYTALHRQSVDGTPLINPMFYLYPNDPRTFGLELQYFYGPGLLVAPVPYEGATSVDIYMPNAIFYDWYTHKRIQGRGATIQITNQSLTDIPLFLRGGVIIPVRAKSGMTTTEVREQDFELLIPLDSEGSATGELYLDDGISLQQRGVTLITFNYRRGVLTARGNFGYKTNVKITKVTVLGANRRRDTEAEGESTVVAVDQVLTGEFEIKISDLE</sequence>
<dbReference type="SUPFAM" id="SSF74650">
    <property type="entry name" value="Galactose mutarotase-like"/>
    <property type="match status" value="1"/>
</dbReference>
<dbReference type="PROSITE" id="PS00707">
    <property type="entry name" value="GLYCOSYL_HYDROL_F31_2"/>
    <property type="match status" value="1"/>
</dbReference>
<dbReference type="PROSITE" id="PS00129">
    <property type="entry name" value="GLYCOSYL_HYDROL_F31_1"/>
    <property type="match status" value="1"/>
</dbReference>
<name>A0ABR3VEZ7_HUMIN</name>
<dbReference type="SMART" id="SM00355">
    <property type="entry name" value="ZnF_C2H2"/>
    <property type="match status" value="4"/>
</dbReference>
<dbReference type="Proteomes" id="UP001583172">
    <property type="component" value="Unassembled WGS sequence"/>
</dbReference>
<evidence type="ECO:0000256" key="10">
    <source>
        <dbReference type="ARBA" id="ARBA00022801"/>
    </source>
</evidence>
<dbReference type="InterPro" id="IPR030458">
    <property type="entry name" value="Glyco_hydro_31_AS"/>
</dbReference>
<dbReference type="InterPro" id="IPR013780">
    <property type="entry name" value="Glyco_hydro_b"/>
</dbReference>
<keyword evidence="10" id="KW-0378">Hydrolase</keyword>
<evidence type="ECO:0000256" key="3">
    <source>
        <dbReference type="ARBA" id="ARBA00004613"/>
    </source>
</evidence>
<feature type="domain" description="C2H2-type" evidence="18">
    <location>
        <begin position="745"/>
        <end position="772"/>
    </location>
</feature>
<comment type="caution">
    <text evidence="19">The sequence shown here is derived from an EMBL/GenBank/DDBJ whole genome shotgun (WGS) entry which is preliminary data.</text>
</comment>
<dbReference type="PANTHER" id="PTHR22762">
    <property type="entry name" value="ALPHA-GLUCOSIDASE"/>
    <property type="match status" value="1"/>
</dbReference>
<comment type="similarity">
    <text evidence="4">Belongs to the glycosyl hydrolase 31 family.</text>
</comment>
<comment type="catalytic activity">
    <reaction evidence="2">
        <text>Hydrolysis of terminal, non-reducing (1-&gt;4)-linked alpha-D-glucose residues with release of alpha-D-glucose.</text>
        <dbReference type="EC" id="3.2.1.20"/>
    </reaction>
</comment>
<evidence type="ECO:0000256" key="14">
    <source>
        <dbReference type="ARBA" id="ARBA00023316"/>
    </source>
</evidence>
<keyword evidence="8" id="KW-0964">Secreted</keyword>
<evidence type="ECO:0000259" key="18">
    <source>
        <dbReference type="SMART" id="SM00355"/>
    </source>
</evidence>
<evidence type="ECO:0000256" key="12">
    <source>
        <dbReference type="ARBA" id="ARBA00023277"/>
    </source>
</evidence>
<keyword evidence="9" id="KW-0732">Signal</keyword>
<dbReference type="SUPFAM" id="SSF51011">
    <property type="entry name" value="Glycosyl hydrolase domain"/>
    <property type="match status" value="1"/>
</dbReference>
<accession>A0ABR3VEZ7</accession>
<evidence type="ECO:0000256" key="9">
    <source>
        <dbReference type="ARBA" id="ARBA00022729"/>
    </source>
</evidence>